<proteinExistence type="predicted"/>
<feature type="transmembrane region" description="Helical" evidence="1">
    <location>
        <begin position="223"/>
        <end position="248"/>
    </location>
</feature>
<sequence length="344" mass="36012">MAPAKRSAKSDAAVAAKAHEALDKVADAQAVVPALRQQQQQGKLPVALQFPIAAALSFALASLGYSIVGEVSKGELVSVIHAQDTWGQVAILAGWRIIELAVAWFGNMDSLDVAMMDLLSHAPSLYLLATFYSLSPKTAVSALVVDVVSAAVPFALMRPLSEIHRPGKGGNRELIDLPMQLYTAALSTGIYTVILALSLRLMLPRILVVYFSGLPSVEPAYSATYTAVLPVTGVLGAAASLFIFAPFATTGKSKEDDKLGKFDPVDATLGQTVRWNLWGYTAKTKVVIRRTAVAAFVTGVNTYLACTMTISGIESTGAVAYAAVWVVAALSTGLGLGLVGGGSD</sequence>
<dbReference type="EMBL" id="LSBI01000005">
    <property type="protein sequence ID" value="OAQ89310.1"/>
    <property type="molecule type" value="Genomic_DNA"/>
</dbReference>
<feature type="transmembrane region" description="Helical" evidence="1">
    <location>
        <begin position="319"/>
        <end position="339"/>
    </location>
</feature>
<feature type="transmembrane region" description="Helical" evidence="1">
    <location>
        <begin position="292"/>
        <end position="313"/>
    </location>
</feature>
<feature type="transmembrane region" description="Helical" evidence="1">
    <location>
        <begin position="140"/>
        <end position="160"/>
    </location>
</feature>
<reference evidence="2 3" key="1">
    <citation type="submission" date="2016-02" db="EMBL/GenBank/DDBJ databases">
        <title>Biosynthesis of antibiotic leucinostatins and their inhibition on Phytophthora in bio-control Purpureocillium lilacinum.</title>
        <authorList>
            <person name="Wang G."/>
            <person name="Liu Z."/>
            <person name="Lin R."/>
            <person name="Li E."/>
            <person name="Mao Z."/>
            <person name="Ling J."/>
            <person name="Yin W."/>
            <person name="Xie B."/>
        </authorList>
    </citation>
    <scope>NUCLEOTIDE SEQUENCE [LARGE SCALE GENOMIC DNA]</scope>
    <source>
        <strain evidence="2">PLFJ-1</strain>
    </source>
</reference>
<gene>
    <name evidence="2" type="ORF">VFPFJ_05719</name>
</gene>
<comment type="caution">
    <text evidence="2">The sequence shown here is derived from an EMBL/GenBank/DDBJ whole genome shotgun (WGS) entry which is preliminary data.</text>
</comment>
<dbReference type="AlphaFoldDB" id="A0A179HIL8"/>
<name>A0A179HIL8_PURLI</name>
<evidence type="ECO:0000313" key="2">
    <source>
        <dbReference type="EMBL" id="OAQ89310.1"/>
    </source>
</evidence>
<dbReference type="RefSeq" id="XP_018178029.1">
    <property type="nucleotide sequence ID" value="XM_018322799.1"/>
</dbReference>
<organism evidence="2 3">
    <name type="scientific">Purpureocillium lilacinum</name>
    <name type="common">Paecilomyces lilacinus</name>
    <dbReference type="NCBI Taxonomy" id="33203"/>
    <lineage>
        <taxon>Eukaryota</taxon>
        <taxon>Fungi</taxon>
        <taxon>Dikarya</taxon>
        <taxon>Ascomycota</taxon>
        <taxon>Pezizomycotina</taxon>
        <taxon>Sordariomycetes</taxon>
        <taxon>Hypocreomycetidae</taxon>
        <taxon>Hypocreales</taxon>
        <taxon>Ophiocordycipitaceae</taxon>
        <taxon>Purpureocillium</taxon>
    </lineage>
</organism>
<protein>
    <submittedName>
        <fullName evidence="2">Uncharacterized protein</fullName>
    </submittedName>
</protein>
<dbReference type="Proteomes" id="UP000078340">
    <property type="component" value="Unassembled WGS sequence"/>
</dbReference>
<feature type="transmembrane region" description="Helical" evidence="1">
    <location>
        <begin position="181"/>
        <end position="203"/>
    </location>
</feature>
<keyword evidence="1" id="KW-1133">Transmembrane helix</keyword>
<feature type="transmembrane region" description="Helical" evidence="1">
    <location>
        <begin position="46"/>
        <end position="68"/>
    </location>
</feature>
<dbReference type="OMA" id="YLLTTFY"/>
<dbReference type="KEGG" id="plj:28887848"/>
<accession>A0A179HIL8</accession>
<evidence type="ECO:0000313" key="3">
    <source>
        <dbReference type="Proteomes" id="UP000078340"/>
    </source>
</evidence>
<keyword evidence="1" id="KW-0472">Membrane</keyword>
<keyword evidence="1" id="KW-0812">Transmembrane</keyword>
<evidence type="ECO:0000256" key="1">
    <source>
        <dbReference type="SAM" id="Phobius"/>
    </source>
</evidence>
<dbReference type="GeneID" id="28887848"/>
<dbReference type="STRING" id="33203.A0A179HIL8"/>